<comment type="caution">
    <text evidence="2">The sequence shown here is derived from an EMBL/GenBank/DDBJ whole genome shotgun (WGS) entry which is preliminary data.</text>
</comment>
<name>A0A0N8H8Z9_9HYPO</name>
<evidence type="ECO:0000313" key="3">
    <source>
        <dbReference type="Proteomes" id="UP000050424"/>
    </source>
</evidence>
<gene>
    <name evidence="2" type="ORF">AK830_g678</name>
</gene>
<accession>A0A0N8H8Z9</accession>
<feature type="compositionally biased region" description="Low complexity" evidence="1">
    <location>
        <begin position="502"/>
        <end position="548"/>
    </location>
</feature>
<sequence length="781" mass="86389">MLPTLRPVSRLTLGGTSSATMPLTTLAPLTFDKPSDLRIVLVPTAEDSATTASDHPRSDLDDSESRISDVHPSSDQNIPVHPVPSMQEAFAESLHEVTNGQGGPGKPKLRELDAKGRREKLIEQGAQDEPFDTPWRYRPGQEQHEVYKLIAQITFGVYLLLNGLAADDSQVVTILQGHINEVDEFLEVMLEDFAQAHQDLTERIAHLQLPMGNRHAFEGMLEDRNFRAQILAGNEKIDHILARTNAAMKQWDDDIDAGLRSSEAFMDWLNEHKDTQWPDSSPDLAKIFQAMKGNADGWLNAFDDLNNQAQDLNGLIIKLMTIVAEMEKTAGEVSRKTWATIPPFSLPLHANQAEDASSTSSPSNSNPKDSTPVASIRSTDSTSTLQPPPRVADPEVDTLSDFPLPGSTPLLPPRMSFQAAPAPEPILTLSPTVYDGTPKSTPRVTKREEPEPEEESSGFDDGALYILQPRTYTPRLPEPLPSPMVKNSPPQQSRAQLQPEIRPQSRSQPTSSPRPQSRGQPIPSQRPQSRGQPKPSPRPQSRSRTTPQLPQDQGFSQKRTSLRQRVSQKTTPPEAIQIPPRNAAEAQSARPSTGNGVPQTRISLAPDTTYVSDLEVAHLHRLPRASSHADFSMPVQPPVMISPSEQQQYYHPVRASPHSPLQQRPHTADPREAQYRPSGYFPGHVRQQPSRMGGMSTLSSVTTATYDDTATVTSRATTQAGGKRVKKKKSALGWLKKAFSMDDDERAEYQARKAMQYNNQYSGQYFDGTTSPKFLDGKRLR</sequence>
<dbReference type="OrthoDB" id="5389734at2759"/>
<dbReference type="Proteomes" id="UP000050424">
    <property type="component" value="Unassembled WGS sequence"/>
</dbReference>
<feature type="compositionally biased region" description="Polar residues" evidence="1">
    <location>
        <begin position="589"/>
        <end position="602"/>
    </location>
</feature>
<dbReference type="STRING" id="78410.A0A0N8H8Z9"/>
<feature type="region of interest" description="Disordered" evidence="1">
    <location>
        <begin position="1"/>
        <end position="21"/>
    </location>
</feature>
<feature type="compositionally biased region" description="Polar residues" evidence="1">
    <location>
        <begin position="549"/>
        <end position="571"/>
    </location>
</feature>
<feature type="region of interest" description="Disordered" evidence="1">
    <location>
        <begin position="655"/>
        <end position="674"/>
    </location>
</feature>
<feature type="region of interest" description="Disordered" evidence="1">
    <location>
        <begin position="351"/>
        <end position="604"/>
    </location>
</feature>
<feature type="compositionally biased region" description="Low complexity" evidence="1">
    <location>
        <begin position="357"/>
        <end position="372"/>
    </location>
</feature>
<keyword evidence="3" id="KW-1185">Reference proteome</keyword>
<proteinExistence type="predicted"/>
<dbReference type="AlphaFoldDB" id="A0A0N8H8Z9"/>
<feature type="compositionally biased region" description="Polar residues" evidence="1">
    <location>
        <begin position="376"/>
        <end position="385"/>
    </location>
</feature>
<feature type="region of interest" description="Disordered" evidence="1">
    <location>
        <begin position="47"/>
        <end position="81"/>
    </location>
</feature>
<feature type="compositionally biased region" description="Basic and acidic residues" evidence="1">
    <location>
        <begin position="54"/>
        <end position="69"/>
    </location>
</feature>
<protein>
    <submittedName>
        <fullName evidence="2">Uncharacterized protein</fullName>
    </submittedName>
</protein>
<evidence type="ECO:0000256" key="1">
    <source>
        <dbReference type="SAM" id="MobiDB-lite"/>
    </source>
</evidence>
<evidence type="ECO:0000313" key="2">
    <source>
        <dbReference type="EMBL" id="KPM45980.1"/>
    </source>
</evidence>
<organism evidence="2 3">
    <name type="scientific">Neonectria ditissima</name>
    <dbReference type="NCBI Taxonomy" id="78410"/>
    <lineage>
        <taxon>Eukaryota</taxon>
        <taxon>Fungi</taxon>
        <taxon>Dikarya</taxon>
        <taxon>Ascomycota</taxon>
        <taxon>Pezizomycotina</taxon>
        <taxon>Sordariomycetes</taxon>
        <taxon>Hypocreomycetidae</taxon>
        <taxon>Hypocreales</taxon>
        <taxon>Nectriaceae</taxon>
        <taxon>Neonectria</taxon>
    </lineage>
</organism>
<reference evidence="2 3" key="1">
    <citation type="submission" date="2015-09" db="EMBL/GenBank/DDBJ databases">
        <title>Draft genome of a European isolate of the apple canker pathogen Neonectria ditissima.</title>
        <authorList>
            <person name="Gomez-Cortecero A."/>
            <person name="Harrison R.J."/>
            <person name="Armitage A.D."/>
        </authorList>
    </citation>
    <scope>NUCLEOTIDE SEQUENCE [LARGE SCALE GENOMIC DNA]</scope>
    <source>
        <strain evidence="2 3">R09/05</strain>
    </source>
</reference>
<dbReference type="EMBL" id="LKCW01000004">
    <property type="protein sequence ID" value="KPM45980.1"/>
    <property type="molecule type" value="Genomic_DNA"/>
</dbReference>